<dbReference type="Proteomes" id="UP001597189">
    <property type="component" value="Unassembled WGS sequence"/>
</dbReference>
<evidence type="ECO:0000313" key="3">
    <source>
        <dbReference type="Proteomes" id="UP001597189"/>
    </source>
</evidence>
<feature type="chain" id="PRO_5046873024" description="DUF4767 domain-containing protein" evidence="1">
    <location>
        <begin position="30"/>
        <end position="160"/>
    </location>
</feature>
<dbReference type="RefSeq" id="WP_203646480.1">
    <property type="nucleotide sequence ID" value="NZ_BOLN01000010.1"/>
</dbReference>
<protein>
    <recommendedName>
        <fullName evidence="4">DUF4767 domain-containing protein</fullName>
    </recommendedName>
</protein>
<accession>A0ABW4D8P8</accession>
<reference evidence="3" key="1">
    <citation type="journal article" date="2019" name="Int. J. Syst. Evol. Microbiol.">
        <title>The Global Catalogue of Microorganisms (GCM) 10K type strain sequencing project: providing services to taxonomists for standard genome sequencing and annotation.</title>
        <authorList>
            <consortium name="The Broad Institute Genomics Platform"/>
            <consortium name="The Broad Institute Genome Sequencing Center for Infectious Disease"/>
            <person name="Wu L."/>
            <person name="Ma J."/>
        </authorList>
    </citation>
    <scope>NUCLEOTIDE SEQUENCE [LARGE SCALE GENOMIC DNA]</scope>
    <source>
        <strain evidence="3">CCM 8979</strain>
    </source>
</reference>
<keyword evidence="3" id="KW-1185">Reference proteome</keyword>
<name>A0ABW4D8P8_9LACO</name>
<comment type="caution">
    <text evidence="2">The sequence shown here is derived from an EMBL/GenBank/DDBJ whole genome shotgun (WGS) entry which is preliminary data.</text>
</comment>
<dbReference type="EMBL" id="JBHTOD010000010">
    <property type="protein sequence ID" value="MFD1456347.1"/>
    <property type="molecule type" value="Genomic_DNA"/>
</dbReference>
<keyword evidence="1" id="KW-0732">Signal</keyword>
<evidence type="ECO:0008006" key="4">
    <source>
        <dbReference type="Google" id="ProtNLM"/>
    </source>
</evidence>
<organism evidence="2 3">
    <name type="scientific">Levilactobacillus lanxiensis</name>
    <dbReference type="NCBI Taxonomy" id="2799568"/>
    <lineage>
        <taxon>Bacteria</taxon>
        <taxon>Bacillati</taxon>
        <taxon>Bacillota</taxon>
        <taxon>Bacilli</taxon>
        <taxon>Lactobacillales</taxon>
        <taxon>Lactobacillaceae</taxon>
        <taxon>Levilactobacillus</taxon>
    </lineage>
</organism>
<evidence type="ECO:0000313" key="2">
    <source>
        <dbReference type="EMBL" id="MFD1456347.1"/>
    </source>
</evidence>
<evidence type="ECO:0000256" key="1">
    <source>
        <dbReference type="SAM" id="SignalP"/>
    </source>
</evidence>
<proteinExistence type="predicted"/>
<feature type="signal peptide" evidence="1">
    <location>
        <begin position="1"/>
        <end position="29"/>
    </location>
</feature>
<gene>
    <name evidence="2" type="ORF">ACFQ44_11825</name>
</gene>
<sequence length="160" mass="18551">MKIKHLVLAVALSLGLVGAVTSVSQPASAAVNNAKYYKTYKSIPKPVRGTWRTKGYTEYSGESKKKVRWTYSFKKHTYSQKVDFQGKRKSKTIHFLKKEIRDIDYRYKTKQYEIYPTAVKTKSKLAYASILYLKPVRHNGKKALAMYPLTGKHITYLYRQ</sequence>